<dbReference type="Pfam" id="PF04340">
    <property type="entry name" value="DUF484"/>
    <property type="match status" value="1"/>
</dbReference>
<comment type="caution">
    <text evidence="1">The sequence shown here is derived from an EMBL/GenBank/DDBJ whole genome shotgun (WGS) entry which is preliminary data.</text>
</comment>
<gene>
    <name evidence="1" type="ORF">V0U79_11020</name>
</gene>
<evidence type="ECO:0000313" key="1">
    <source>
        <dbReference type="EMBL" id="MEE2526903.1"/>
    </source>
</evidence>
<dbReference type="PANTHER" id="PTHR38765">
    <property type="entry name" value="DUF484 DOMAIN-CONTAINING PROTEIN"/>
    <property type="match status" value="1"/>
</dbReference>
<dbReference type="RefSeq" id="WP_330199567.1">
    <property type="nucleotide sequence ID" value="NZ_JAZDRP010000007.1"/>
</dbReference>
<reference evidence="1 2" key="1">
    <citation type="submission" date="2024-01" db="EMBL/GenBank/DDBJ databases">
        <title>Hyphobacterium bacterium isolated from marine sediment.</title>
        <authorList>
            <person name="Zhao S."/>
        </authorList>
    </citation>
    <scope>NUCLEOTIDE SEQUENCE [LARGE SCALE GENOMIC DNA]</scope>
    <source>
        <strain evidence="2">HN65</strain>
    </source>
</reference>
<keyword evidence="2" id="KW-1185">Reference proteome</keyword>
<dbReference type="PANTHER" id="PTHR38765:SF1">
    <property type="entry name" value="DUF484 DOMAIN-CONTAINING PROTEIN"/>
    <property type="match status" value="1"/>
</dbReference>
<dbReference type="InterPro" id="IPR029016">
    <property type="entry name" value="GAF-like_dom_sf"/>
</dbReference>
<dbReference type="InterPro" id="IPR007435">
    <property type="entry name" value="DUF484"/>
</dbReference>
<evidence type="ECO:0000313" key="2">
    <source>
        <dbReference type="Proteomes" id="UP001354971"/>
    </source>
</evidence>
<protein>
    <submittedName>
        <fullName evidence="1">DUF484 family protein</fullName>
    </submittedName>
</protein>
<proteinExistence type="predicted"/>
<sequence length="225" mass="24731">MTDLLEKPGAAPAPMDRAMLRQMLIENPDWVRRDAELMSHLAGAPEGVADLGRVVRDRLLGEVRELRQRHKAMAHLARENLALMARAQSFVLSLFDCADLDELDYKLAWEAPAALGVDKARLYLEGSTPMIVSEAIHPCAEGLTDELLGDHNDYTGGCSRRTARTLYGGEMGSHALCRIEANGQTGLLALAAREPDQFHSGQGTEVLNFVARGIESRLSQWLTRA</sequence>
<organism evidence="1 2">
    <name type="scientific">Hyphobacterium lacteum</name>
    <dbReference type="NCBI Taxonomy" id="3116575"/>
    <lineage>
        <taxon>Bacteria</taxon>
        <taxon>Pseudomonadati</taxon>
        <taxon>Pseudomonadota</taxon>
        <taxon>Alphaproteobacteria</taxon>
        <taxon>Maricaulales</taxon>
        <taxon>Maricaulaceae</taxon>
        <taxon>Hyphobacterium</taxon>
    </lineage>
</organism>
<dbReference type="Gene3D" id="3.30.450.40">
    <property type="match status" value="1"/>
</dbReference>
<accession>A0ABU7LSN4</accession>
<name>A0ABU7LSN4_9PROT</name>
<dbReference type="EMBL" id="JAZDRP010000007">
    <property type="protein sequence ID" value="MEE2526903.1"/>
    <property type="molecule type" value="Genomic_DNA"/>
</dbReference>
<dbReference type="Proteomes" id="UP001354971">
    <property type="component" value="Unassembled WGS sequence"/>
</dbReference>